<sequence>MKARQGPVFAGWPRARAFLAHLLCLLLLGLPALPGRAAAPPEGESARATAAICDIVAREAAQESGVPLDVLRAITRTETGRKLEGAFLPWPWTINMEGKGLWFDSPSEALAYARARHAEGARSFDMGCFQVNFRWHGEHFASLDEMMDPLANARYAARFLSELYAESGDWVTAASHYHSRTPEFASRYGARFARLRASLPPMPEGTGFAALPRRASEVPATVAMVALPYTPGAVSLVLPAASGGLLTPARPLFD</sequence>
<dbReference type="SUPFAM" id="SSF53955">
    <property type="entry name" value="Lysozyme-like"/>
    <property type="match status" value="1"/>
</dbReference>
<evidence type="ECO:0000313" key="2">
    <source>
        <dbReference type="Proteomes" id="UP000305888"/>
    </source>
</evidence>
<dbReference type="OrthoDB" id="5945995at2"/>
<keyword evidence="2" id="KW-1185">Reference proteome</keyword>
<dbReference type="RefSeq" id="WP_138578600.1">
    <property type="nucleotide sequence ID" value="NZ_CP040822.1"/>
</dbReference>
<organism evidence="1 2">
    <name type="scientific">Paroceanicella profunda</name>
    <dbReference type="NCBI Taxonomy" id="2579971"/>
    <lineage>
        <taxon>Bacteria</taxon>
        <taxon>Pseudomonadati</taxon>
        <taxon>Pseudomonadota</taxon>
        <taxon>Alphaproteobacteria</taxon>
        <taxon>Rhodobacterales</taxon>
        <taxon>Paracoccaceae</taxon>
        <taxon>Paroceanicella</taxon>
    </lineage>
</organism>
<name>A0A5B8FJD9_9RHOB</name>
<geneLocation type="plasmid" evidence="2">
    <name>pd4m1d</name>
</geneLocation>
<dbReference type="Gene3D" id="1.10.530.10">
    <property type="match status" value="1"/>
</dbReference>
<keyword evidence="1" id="KW-0614">Plasmid</keyword>
<gene>
    <name evidence="1" type="ORF">FDP22_23195</name>
</gene>
<accession>A0A5B8FJD9</accession>
<proteinExistence type="predicted"/>
<dbReference type="AlphaFoldDB" id="A0A5B8FJD9"/>
<evidence type="ECO:0000313" key="1">
    <source>
        <dbReference type="EMBL" id="QDL94781.1"/>
    </source>
</evidence>
<dbReference type="EMBL" id="CP040822">
    <property type="protein sequence ID" value="QDL94781.1"/>
    <property type="molecule type" value="Genomic_DNA"/>
</dbReference>
<protein>
    <submittedName>
        <fullName evidence="1">Lytic transglycosylase domain-containing protein</fullName>
    </submittedName>
</protein>
<reference evidence="1 2" key="1">
    <citation type="submission" date="2019-06" db="EMBL/GenBank/DDBJ databases">
        <title>Genome sequence of Rhodobacteraceae bacterium D4M1.</title>
        <authorList>
            <person name="Cao J."/>
        </authorList>
    </citation>
    <scope>NUCLEOTIDE SEQUENCE [LARGE SCALE GENOMIC DNA]</scope>
    <source>
        <strain evidence="1 2">D4M1</strain>
        <plasmid evidence="2">pd4m1d</plasmid>
    </source>
</reference>
<dbReference type="KEGG" id="ppru:FDP22_23195"/>
<dbReference type="InterPro" id="IPR023346">
    <property type="entry name" value="Lysozyme-like_dom_sf"/>
</dbReference>
<dbReference type="Proteomes" id="UP000305888">
    <property type="component" value="Plasmid pD4M1D"/>
</dbReference>